<accession>T0I0J3</accession>
<protein>
    <submittedName>
        <fullName evidence="2">Uncharacterized protein</fullName>
    </submittedName>
</protein>
<dbReference type="Proteomes" id="UP000015524">
    <property type="component" value="Unassembled WGS sequence"/>
</dbReference>
<evidence type="ECO:0000313" key="2">
    <source>
        <dbReference type="EMBL" id="EQB05170.1"/>
    </source>
</evidence>
<proteinExistence type="predicted"/>
<evidence type="ECO:0000313" key="3">
    <source>
        <dbReference type="Proteomes" id="UP000015524"/>
    </source>
</evidence>
<feature type="compositionally biased region" description="Basic and acidic residues" evidence="1">
    <location>
        <begin position="12"/>
        <end position="40"/>
    </location>
</feature>
<dbReference type="PATRIC" id="fig|1114964.3.peg.637"/>
<reference evidence="2 3" key="1">
    <citation type="journal article" date="2013" name="Genome Announc.">
        <title>Draft Genome Sequence of a Hexachlorocyclohexane-Degrading Bacterium, Sphingobium baderi Strain LL03T.</title>
        <authorList>
            <person name="Kaur J."/>
            <person name="Verma H."/>
            <person name="Tripathi C."/>
            <person name="Khurana J.P."/>
            <person name="Lal R."/>
        </authorList>
    </citation>
    <scope>NUCLEOTIDE SEQUENCE [LARGE SCALE GENOMIC DNA]</scope>
    <source>
        <strain evidence="2 3">LL03</strain>
    </source>
</reference>
<feature type="region of interest" description="Disordered" evidence="1">
    <location>
        <begin position="1"/>
        <end position="40"/>
    </location>
</feature>
<keyword evidence="3" id="KW-1185">Reference proteome</keyword>
<evidence type="ECO:0000256" key="1">
    <source>
        <dbReference type="SAM" id="MobiDB-lite"/>
    </source>
</evidence>
<dbReference type="EMBL" id="ATIB01000027">
    <property type="protein sequence ID" value="EQB05170.1"/>
    <property type="molecule type" value="Genomic_DNA"/>
</dbReference>
<organism evidence="2 3">
    <name type="scientific">Sphingobium baderi LL03</name>
    <dbReference type="NCBI Taxonomy" id="1114964"/>
    <lineage>
        <taxon>Bacteria</taxon>
        <taxon>Pseudomonadati</taxon>
        <taxon>Pseudomonadota</taxon>
        <taxon>Alphaproteobacteria</taxon>
        <taxon>Sphingomonadales</taxon>
        <taxon>Sphingomonadaceae</taxon>
        <taxon>Sphingobium</taxon>
    </lineage>
</organism>
<comment type="caution">
    <text evidence="2">The sequence shown here is derived from an EMBL/GenBank/DDBJ whole genome shotgun (WGS) entry which is preliminary data.</text>
</comment>
<name>T0I0J3_9SPHN</name>
<gene>
    <name evidence="2" type="ORF">L485_03360</name>
</gene>
<sequence length="40" mass="4727">MISQDLMTMSGHDMRGNHERLPKRVVNSRDHDARRPVQRV</sequence>
<dbReference type="AlphaFoldDB" id="T0I0J3"/>